<comment type="caution">
    <text evidence="10">The sequence shown here is derived from an EMBL/GenBank/DDBJ whole genome shotgun (WGS) entry which is preliminary data.</text>
</comment>
<evidence type="ECO:0000313" key="11">
    <source>
        <dbReference type="Proteomes" id="UP000436088"/>
    </source>
</evidence>
<dbReference type="AlphaFoldDB" id="A0A6A2WG82"/>
<evidence type="ECO:0000256" key="3">
    <source>
        <dbReference type="ARBA" id="ARBA00022491"/>
    </source>
</evidence>
<dbReference type="PANTHER" id="PTHR31734">
    <property type="entry name" value="AUXIN-RESPONSIVE PROTEIN IAA17"/>
    <property type="match status" value="1"/>
</dbReference>
<dbReference type="Pfam" id="PF02309">
    <property type="entry name" value="AUX_IAA"/>
    <property type="match status" value="2"/>
</dbReference>
<comment type="function">
    <text evidence="8">Aux/IAA proteins are short-lived transcriptional factors that function as repressors of early auxin response genes at low auxin concentrations.</text>
</comment>
<dbReference type="GO" id="GO:0009734">
    <property type="term" value="P:auxin-activated signaling pathway"/>
    <property type="evidence" value="ECO:0007669"/>
    <property type="project" value="UniProtKB-UniRule"/>
</dbReference>
<evidence type="ECO:0000259" key="9">
    <source>
        <dbReference type="PROSITE" id="PS51745"/>
    </source>
</evidence>
<dbReference type="InterPro" id="IPR003311">
    <property type="entry name" value="AUX_IAA"/>
</dbReference>
<keyword evidence="5 8" id="KW-0804">Transcription</keyword>
<organism evidence="10 11">
    <name type="scientific">Hibiscus syriacus</name>
    <name type="common">Rose of Sharon</name>
    <dbReference type="NCBI Taxonomy" id="106335"/>
    <lineage>
        <taxon>Eukaryota</taxon>
        <taxon>Viridiplantae</taxon>
        <taxon>Streptophyta</taxon>
        <taxon>Embryophyta</taxon>
        <taxon>Tracheophyta</taxon>
        <taxon>Spermatophyta</taxon>
        <taxon>Magnoliopsida</taxon>
        <taxon>eudicotyledons</taxon>
        <taxon>Gunneridae</taxon>
        <taxon>Pentapetalae</taxon>
        <taxon>rosids</taxon>
        <taxon>malvids</taxon>
        <taxon>Malvales</taxon>
        <taxon>Malvaceae</taxon>
        <taxon>Malvoideae</taxon>
        <taxon>Hibiscus</taxon>
    </lineage>
</organism>
<gene>
    <name evidence="10" type="ORF">F3Y22_tig00116976pilonHSYRG00028</name>
</gene>
<comment type="subcellular location">
    <subcellularLocation>
        <location evidence="1 8">Nucleus</location>
    </subcellularLocation>
</comment>
<evidence type="ECO:0000256" key="4">
    <source>
        <dbReference type="ARBA" id="ARBA00023015"/>
    </source>
</evidence>
<evidence type="ECO:0000313" key="10">
    <source>
        <dbReference type="EMBL" id="KAE8657882.1"/>
    </source>
</evidence>
<dbReference type="EMBL" id="VEPZ02001749">
    <property type="protein sequence ID" value="KAE8657882.1"/>
    <property type="molecule type" value="Genomic_DNA"/>
</dbReference>
<keyword evidence="3 8" id="KW-0678">Repressor</keyword>
<name>A0A6A2WG82_HIBSY</name>
<comment type="subunit">
    <text evidence="8">Homodimers and heterodimers.</text>
</comment>
<evidence type="ECO:0000256" key="8">
    <source>
        <dbReference type="RuleBase" id="RU004549"/>
    </source>
</evidence>
<evidence type="ECO:0000256" key="2">
    <source>
        <dbReference type="ARBA" id="ARBA00006728"/>
    </source>
</evidence>
<feature type="domain" description="PB1" evidence="9">
    <location>
        <begin position="128"/>
        <end position="209"/>
    </location>
</feature>
<evidence type="ECO:0000256" key="7">
    <source>
        <dbReference type="ARBA" id="ARBA00023294"/>
    </source>
</evidence>
<evidence type="ECO:0000256" key="5">
    <source>
        <dbReference type="ARBA" id="ARBA00023163"/>
    </source>
</evidence>
<dbReference type="InterPro" id="IPR033389">
    <property type="entry name" value="AUX/IAA_dom"/>
</dbReference>
<keyword evidence="6 8" id="KW-0539">Nucleus</keyword>
<dbReference type="PANTHER" id="PTHR31734:SF38">
    <property type="entry name" value="AUXIN-RESPONSIVE PROTEIN IAA29"/>
    <property type="match status" value="1"/>
</dbReference>
<evidence type="ECO:0000256" key="6">
    <source>
        <dbReference type="ARBA" id="ARBA00023242"/>
    </source>
</evidence>
<dbReference type="InterPro" id="IPR053793">
    <property type="entry name" value="PB1-like"/>
</dbReference>
<dbReference type="SUPFAM" id="SSF54277">
    <property type="entry name" value="CAD &amp; PB1 domains"/>
    <property type="match status" value="1"/>
</dbReference>
<reference evidence="10" key="1">
    <citation type="submission" date="2019-09" db="EMBL/GenBank/DDBJ databases">
        <title>Draft genome information of white flower Hibiscus syriacus.</title>
        <authorList>
            <person name="Kim Y.-M."/>
        </authorList>
    </citation>
    <scope>NUCLEOTIDE SEQUENCE [LARGE SCALE GENOMIC DNA]</scope>
    <source>
        <strain evidence="10">YM2019G1</strain>
    </source>
</reference>
<keyword evidence="4 8" id="KW-0805">Transcription regulation</keyword>
<keyword evidence="11" id="KW-1185">Reference proteome</keyword>
<protein>
    <recommendedName>
        <fullName evidence="8">Auxin-responsive protein</fullName>
    </recommendedName>
</protein>
<dbReference type="Proteomes" id="UP000436088">
    <property type="component" value="Unassembled WGS sequence"/>
</dbReference>
<dbReference type="GO" id="GO:0005634">
    <property type="term" value="C:nucleus"/>
    <property type="evidence" value="ECO:0007669"/>
    <property type="project" value="UniProtKB-SubCell"/>
</dbReference>
<comment type="similarity">
    <text evidence="2 8">Belongs to the Aux/IAA family.</text>
</comment>
<accession>A0A6A2WG82</accession>
<dbReference type="OrthoDB" id="778717at2759"/>
<evidence type="ECO:0000256" key="1">
    <source>
        <dbReference type="ARBA" id="ARBA00004123"/>
    </source>
</evidence>
<dbReference type="Gene3D" id="3.10.20.90">
    <property type="entry name" value="Phosphatidylinositol 3-kinase Catalytic Subunit, Chain A, domain 1"/>
    <property type="match status" value="1"/>
</dbReference>
<dbReference type="PROSITE" id="PS51745">
    <property type="entry name" value="PB1"/>
    <property type="match status" value="1"/>
</dbReference>
<dbReference type="GO" id="GO:0006355">
    <property type="term" value="P:regulation of DNA-templated transcription"/>
    <property type="evidence" value="ECO:0007669"/>
    <property type="project" value="InterPro"/>
</dbReference>
<proteinExistence type="inferred from homology"/>
<keyword evidence="7 8" id="KW-0927">Auxin signaling pathway</keyword>
<sequence>MCMDLQLGLALSATPYEPREALGYNNCRRKRRFDHEILRFDENRDIPKTLSLLLWTKQPNDDDDDPEPEDLEHSFSSAIFTNDEEGLVGWPPVKTWRNKLQRQIPNGGADNNHVASENDCGGNRASNSTYVKVKMEGVGIGRKIDIGVHHSFETLTTTLMTMFDIFDENRKNFKLTYQDKEGDWLLAEDVPWRTFVGSIKCLKLIRSSG</sequence>